<feature type="region of interest" description="Disordered" evidence="5">
    <location>
        <begin position="1"/>
        <end position="74"/>
    </location>
</feature>
<sequence>MSSSTSAQHLTDAGRRALFSGANPEHQVRMPMTPMERKENSQGLRYTLTKTIPYQPRNEERDTSSTSPLNRSVRPELDVSVANLRRAREKIVAIVGEEHIDSRIDEIKRHTGTEWSSHPGSPDEAPAAIVRPGSTEEVSKVVKICHELKIPIVAFSGGTSLEGQFANTRRGISLDLSRMDKILASHKNDLDVVVQPGVGYEQLNQKLAEQELFFPPDPGPGAMIGGMIGTGCSGTNAYHYGTMKNWVISVTVVLPDGTVIKTRQRPMKSSAGVVQKGVAIAAVELLDETAIKCMNESGATTREWLEQPTLFLKFSGTESGVSEEIDTVKEMAHLSGNTEFVFAENEEEAEDLWGARKTMLWGSQALKKKSDDRTWITDVAVPMSRLPEIIELTKQELDQSGLSGAIVGHVGDGNFHAAIMYGEDERELVEDIVHRMVHRAIEMEGTVTGEHGVGLVKRDYLPHELGQSTVDTMRRIKQAFDPLCLLNCDKVIRAEA</sequence>
<dbReference type="InterPro" id="IPR016171">
    <property type="entry name" value="Vanillyl_alc_oxidase_C-sub2"/>
</dbReference>
<organism evidence="7 8">
    <name type="scientific">Zasmidium cellare</name>
    <name type="common">Wine cellar mold</name>
    <name type="synonym">Racodium cellare</name>
    <dbReference type="NCBI Taxonomy" id="395010"/>
    <lineage>
        <taxon>Eukaryota</taxon>
        <taxon>Fungi</taxon>
        <taxon>Dikarya</taxon>
        <taxon>Ascomycota</taxon>
        <taxon>Pezizomycotina</taxon>
        <taxon>Dothideomycetes</taxon>
        <taxon>Dothideomycetidae</taxon>
        <taxon>Mycosphaerellales</taxon>
        <taxon>Mycosphaerellaceae</taxon>
        <taxon>Zasmidium</taxon>
    </lineage>
</organism>
<keyword evidence="2" id="KW-0285">Flavoprotein</keyword>
<evidence type="ECO:0000313" key="8">
    <source>
        <dbReference type="Proteomes" id="UP001305779"/>
    </source>
</evidence>
<dbReference type="SUPFAM" id="SSF56176">
    <property type="entry name" value="FAD-binding/transporter-associated domain-like"/>
    <property type="match status" value="1"/>
</dbReference>
<dbReference type="PANTHER" id="PTHR11748">
    <property type="entry name" value="D-LACTATE DEHYDROGENASE"/>
    <property type="match status" value="1"/>
</dbReference>
<gene>
    <name evidence="7" type="ORF">PRZ48_005557</name>
</gene>
<keyword evidence="4" id="KW-0560">Oxidoreductase</keyword>
<dbReference type="Gene3D" id="3.30.70.2740">
    <property type="match status" value="1"/>
</dbReference>
<feature type="domain" description="FAD-binding PCMH-type" evidence="6">
    <location>
        <begin position="122"/>
        <end position="290"/>
    </location>
</feature>
<evidence type="ECO:0000256" key="1">
    <source>
        <dbReference type="ARBA" id="ARBA00001974"/>
    </source>
</evidence>
<dbReference type="Gene3D" id="1.10.45.10">
    <property type="entry name" value="Vanillyl-alcohol Oxidase, Chain A, domain 4"/>
    <property type="match status" value="1"/>
</dbReference>
<dbReference type="Gene3D" id="3.30.465.10">
    <property type="match status" value="1"/>
</dbReference>
<dbReference type="InterPro" id="IPR016164">
    <property type="entry name" value="FAD-linked_Oxase-like_C"/>
</dbReference>
<dbReference type="SUPFAM" id="SSF55103">
    <property type="entry name" value="FAD-linked oxidases, C-terminal domain"/>
    <property type="match status" value="1"/>
</dbReference>
<proteinExistence type="predicted"/>
<dbReference type="PROSITE" id="PS51387">
    <property type="entry name" value="FAD_PCMH"/>
    <property type="match status" value="1"/>
</dbReference>
<dbReference type="InterPro" id="IPR036318">
    <property type="entry name" value="FAD-bd_PCMH-like_sf"/>
</dbReference>
<dbReference type="InterPro" id="IPR016166">
    <property type="entry name" value="FAD-bd_PCMH"/>
</dbReference>
<accession>A0ABR0EKM8</accession>
<dbReference type="EMBL" id="JAXOVC010000004">
    <property type="protein sequence ID" value="KAK4502134.1"/>
    <property type="molecule type" value="Genomic_DNA"/>
</dbReference>
<evidence type="ECO:0000313" key="7">
    <source>
        <dbReference type="EMBL" id="KAK4502134.1"/>
    </source>
</evidence>
<keyword evidence="8" id="KW-1185">Reference proteome</keyword>
<dbReference type="PANTHER" id="PTHR11748:SF116">
    <property type="entry name" value="D-LACTATE DEHYDROGENASE (CYTOCHROME) (AFU_ORTHOLOGUE AFUA_7G02560)"/>
    <property type="match status" value="1"/>
</dbReference>
<dbReference type="Pfam" id="PF01565">
    <property type="entry name" value="FAD_binding_4"/>
    <property type="match status" value="1"/>
</dbReference>
<dbReference type="Proteomes" id="UP001305779">
    <property type="component" value="Unassembled WGS sequence"/>
</dbReference>
<keyword evidence="3" id="KW-0274">FAD</keyword>
<name>A0ABR0EKM8_ZASCE</name>
<evidence type="ECO:0000256" key="3">
    <source>
        <dbReference type="ARBA" id="ARBA00022827"/>
    </source>
</evidence>
<evidence type="ECO:0000256" key="2">
    <source>
        <dbReference type="ARBA" id="ARBA00022630"/>
    </source>
</evidence>
<dbReference type="InterPro" id="IPR004113">
    <property type="entry name" value="FAD-bd_oxidored_4_C"/>
</dbReference>
<protein>
    <recommendedName>
        <fullName evidence="6">FAD-binding PCMH-type domain-containing protein</fullName>
    </recommendedName>
</protein>
<comment type="caution">
    <text evidence="7">The sequence shown here is derived from an EMBL/GenBank/DDBJ whole genome shotgun (WGS) entry which is preliminary data.</text>
</comment>
<dbReference type="Pfam" id="PF02913">
    <property type="entry name" value="FAD-oxidase_C"/>
    <property type="match status" value="1"/>
</dbReference>
<reference evidence="7 8" key="1">
    <citation type="journal article" date="2023" name="G3 (Bethesda)">
        <title>A chromosome-level genome assembly of Zasmidium syzygii isolated from banana leaves.</title>
        <authorList>
            <person name="van Westerhoven A.C."/>
            <person name="Mehrabi R."/>
            <person name="Talebi R."/>
            <person name="Steentjes M.B.F."/>
            <person name="Corcolon B."/>
            <person name="Chong P.A."/>
            <person name="Kema G.H.J."/>
            <person name="Seidl M.F."/>
        </authorList>
    </citation>
    <scope>NUCLEOTIDE SEQUENCE [LARGE SCALE GENOMIC DNA]</scope>
    <source>
        <strain evidence="7 8">P124</strain>
    </source>
</reference>
<comment type="cofactor">
    <cofactor evidence="1">
        <name>FAD</name>
        <dbReference type="ChEBI" id="CHEBI:57692"/>
    </cofactor>
</comment>
<evidence type="ECO:0000259" key="6">
    <source>
        <dbReference type="PROSITE" id="PS51387"/>
    </source>
</evidence>
<evidence type="ECO:0000256" key="5">
    <source>
        <dbReference type="SAM" id="MobiDB-lite"/>
    </source>
</evidence>
<evidence type="ECO:0000256" key="4">
    <source>
        <dbReference type="ARBA" id="ARBA00023002"/>
    </source>
</evidence>
<dbReference type="InterPro" id="IPR006094">
    <property type="entry name" value="Oxid_FAD_bind_N"/>
</dbReference>
<dbReference type="InterPro" id="IPR016169">
    <property type="entry name" value="FAD-bd_PCMH_sub2"/>
</dbReference>
<feature type="compositionally biased region" description="Polar residues" evidence="5">
    <location>
        <begin position="41"/>
        <end position="52"/>
    </location>
</feature>